<organism evidence="1 2">
    <name type="scientific">Meloidogyne enterolobii</name>
    <name type="common">Root-knot nematode worm</name>
    <name type="synonym">Meloidogyne mayaguensis</name>
    <dbReference type="NCBI Taxonomy" id="390850"/>
    <lineage>
        <taxon>Eukaryota</taxon>
        <taxon>Metazoa</taxon>
        <taxon>Ecdysozoa</taxon>
        <taxon>Nematoda</taxon>
        <taxon>Chromadorea</taxon>
        <taxon>Rhabditida</taxon>
        <taxon>Tylenchina</taxon>
        <taxon>Tylenchomorpha</taxon>
        <taxon>Tylenchoidea</taxon>
        <taxon>Meloidogynidae</taxon>
        <taxon>Meloidogyninae</taxon>
        <taxon>Meloidogyne</taxon>
    </lineage>
</organism>
<comment type="caution">
    <text evidence="1">The sequence shown here is derived from an EMBL/GenBank/DDBJ whole genome shotgun (WGS) entry which is preliminary data.</text>
</comment>
<keyword evidence="2" id="KW-1185">Reference proteome</keyword>
<name>A0ACB1AFF5_MELEN</name>
<dbReference type="Proteomes" id="UP001497535">
    <property type="component" value="Unassembled WGS sequence"/>
</dbReference>
<dbReference type="EMBL" id="CAVMJV010000079">
    <property type="protein sequence ID" value="CAK5089893.1"/>
    <property type="molecule type" value="Genomic_DNA"/>
</dbReference>
<accession>A0ACB1AFF5</accession>
<gene>
    <name evidence="1" type="ORF">MENTE1834_LOCUS37645</name>
</gene>
<evidence type="ECO:0000313" key="1">
    <source>
        <dbReference type="EMBL" id="CAK5089893.1"/>
    </source>
</evidence>
<proteinExistence type="predicted"/>
<reference evidence="1" key="1">
    <citation type="submission" date="2023-11" db="EMBL/GenBank/DDBJ databases">
        <authorList>
            <person name="Poullet M."/>
        </authorList>
    </citation>
    <scope>NUCLEOTIDE SEQUENCE</scope>
    <source>
        <strain evidence="1">E1834</strain>
    </source>
</reference>
<sequence length="148" mass="17102">MVLNTLSLTYCFIIMIFGFNYALENPDIKVYCNVPEQIGGEIRSFAYYEFTLVTFVTIINYIVVGIIIKLYQNGESNIQQLQTKRIYRSLIIILFVIVFLNLNGVCFTKFIIPLITNDPEMILFYVRLFAQLIPISGAINAPVLYFCR</sequence>
<evidence type="ECO:0000313" key="2">
    <source>
        <dbReference type="Proteomes" id="UP001497535"/>
    </source>
</evidence>
<protein>
    <submittedName>
        <fullName evidence="1">Uncharacterized protein</fullName>
    </submittedName>
</protein>